<dbReference type="Pfam" id="PF17100">
    <property type="entry name" value="NACHT_N"/>
    <property type="match status" value="1"/>
</dbReference>
<feature type="non-terminal residue" evidence="6">
    <location>
        <position position="1"/>
    </location>
</feature>
<dbReference type="SUPFAM" id="SSF52540">
    <property type="entry name" value="P-loop containing nucleoside triphosphate hydrolases"/>
    <property type="match status" value="1"/>
</dbReference>
<feature type="domain" description="DUF7069" evidence="4">
    <location>
        <begin position="516"/>
        <end position="583"/>
    </location>
</feature>
<evidence type="ECO:0000259" key="5">
    <source>
        <dbReference type="Pfam" id="PF24883"/>
    </source>
</evidence>
<dbReference type="Gene3D" id="3.40.50.300">
    <property type="entry name" value="P-loop containing nucleotide triphosphate hydrolases"/>
    <property type="match status" value="1"/>
</dbReference>
<keyword evidence="2" id="KW-0040">ANK repeat</keyword>
<dbReference type="OrthoDB" id="1577640at2759"/>
<dbReference type="PROSITE" id="PS50088">
    <property type="entry name" value="ANK_REPEAT"/>
    <property type="match status" value="4"/>
</dbReference>
<dbReference type="InterPro" id="IPR055497">
    <property type="entry name" value="DUF7069"/>
</dbReference>
<dbReference type="InterPro" id="IPR027417">
    <property type="entry name" value="P-loop_NTPase"/>
</dbReference>
<evidence type="ECO:0000259" key="4">
    <source>
        <dbReference type="Pfam" id="PF23239"/>
    </source>
</evidence>
<dbReference type="InterPro" id="IPR056884">
    <property type="entry name" value="NPHP3-like_N"/>
</dbReference>
<proteinExistence type="predicted"/>
<feature type="repeat" description="ANK" evidence="2">
    <location>
        <begin position="846"/>
        <end position="879"/>
    </location>
</feature>
<evidence type="ECO:0000256" key="1">
    <source>
        <dbReference type="ARBA" id="ARBA00022737"/>
    </source>
</evidence>
<dbReference type="InterPro" id="IPR002110">
    <property type="entry name" value="Ankyrin_rpt"/>
</dbReference>
<accession>A0A2I2GDA6</accession>
<evidence type="ECO:0000259" key="3">
    <source>
        <dbReference type="Pfam" id="PF17100"/>
    </source>
</evidence>
<evidence type="ECO:0000313" key="7">
    <source>
        <dbReference type="Proteomes" id="UP000234275"/>
    </source>
</evidence>
<feature type="repeat" description="ANK" evidence="2">
    <location>
        <begin position="880"/>
        <end position="913"/>
    </location>
</feature>
<feature type="non-terminal residue" evidence="6">
    <location>
        <position position="970"/>
    </location>
</feature>
<keyword evidence="1" id="KW-0677">Repeat</keyword>
<reference evidence="6 7" key="1">
    <citation type="submission" date="2016-12" db="EMBL/GenBank/DDBJ databases">
        <title>The genomes of Aspergillus section Nigri reveals drivers in fungal speciation.</title>
        <authorList>
            <consortium name="DOE Joint Genome Institute"/>
            <person name="Vesth T.C."/>
            <person name="Nybo J."/>
            <person name="Theobald S."/>
            <person name="Brandl J."/>
            <person name="Frisvad J.C."/>
            <person name="Nielsen K.F."/>
            <person name="Lyhne E.K."/>
            <person name="Kogle M.E."/>
            <person name="Kuo A."/>
            <person name="Riley R."/>
            <person name="Clum A."/>
            <person name="Nolan M."/>
            <person name="Lipzen A."/>
            <person name="Salamov A."/>
            <person name="Henrissat B."/>
            <person name="Wiebenga A."/>
            <person name="De Vries R.P."/>
            <person name="Grigoriev I.V."/>
            <person name="Mortensen U.H."/>
            <person name="Andersen M.R."/>
            <person name="Baker S.E."/>
        </authorList>
    </citation>
    <scope>NUCLEOTIDE SEQUENCE [LARGE SCALE GENOMIC DNA]</scope>
    <source>
        <strain evidence="6 7">IBT 23096</strain>
    </source>
</reference>
<protein>
    <submittedName>
        <fullName evidence="6">Uncharacterized protein</fullName>
    </submittedName>
</protein>
<dbReference type="EMBL" id="MSFO01000003">
    <property type="protein sequence ID" value="PLB50853.1"/>
    <property type="molecule type" value="Genomic_DNA"/>
</dbReference>
<dbReference type="SMART" id="SM00248">
    <property type="entry name" value="ANK"/>
    <property type="match status" value="5"/>
</dbReference>
<dbReference type="InterPro" id="IPR036770">
    <property type="entry name" value="Ankyrin_rpt-contain_sf"/>
</dbReference>
<dbReference type="SUPFAM" id="SSF48403">
    <property type="entry name" value="Ankyrin repeat"/>
    <property type="match status" value="1"/>
</dbReference>
<dbReference type="GeneID" id="36550989"/>
<name>A0A2I2GDA6_9EURO</name>
<keyword evidence="7" id="KW-1185">Reference proteome</keyword>
<dbReference type="Pfam" id="PF12796">
    <property type="entry name" value="Ank_2"/>
    <property type="match status" value="2"/>
</dbReference>
<dbReference type="VEuPathDB" id="FungiDB:P170DRAFT_316896"/>
<evidence type="ECO:0000256" key="2">
    <source>
        <dbReference type="PROSITE-ProRule" id="PRU00023"/>
    </source>
</evidence>
<dbReference type="STRING" id="1392250.A0A2I2GDA6"/>
<feature type="domain" description="Nephrocystin 3-like N-terminal" evidence="5">
    <location>
        <begin position="324"/>
        <end position="486"/>
    </location>
</feature>
<dbReference type="PANTHER" id="PTHR10039">
    <property type="entry name" value="AMELOGENIN"/>
    <property type="match status" value="1"/>
</dbReference>
<dbReference type="Gene3D" id="1.25.40.20">
    <property type="entry name" value="Ankyrin repeat-containing domain"/>
    <property type="match status" value="1"/>
</dbReference>
<gene>
    <name evidence="6" type="ORF">P170DRAFT_316896</name>
</gene>
<sequence length="970" mass="110838">HEPEVAKSLWDRAYDSLDPALVEKYEKLLSARLQTPNFDSVENKIDSQNTKSRHDQMAKVTDICLERLDEKGLKYHIGGREYSLEDQVAQTVQLVQGMKSFISEAVRASPEASLAWTGVCIILPIFTNPSEAKQANQEGFTYVTSRMKYYVALEKLLWPDNRKDDAAGVEQVRTELEKTIVNLYKLILNFQIRTVLRCYGRRSLTFVRDLVQWDGWNGMIGEIKKLEDSIHRDSKQLNQYTSRKMLENMEGSMSKYVTLMTNLESVSEQQLEVNKQQLALHERREKRDESDQESKCHQLFRLSRDDKDNSYEWYKKMVENPIDGTCNWFLTREEFQSWEQQQTGLLIVSADPGCGKSVLSKYLIDKRLPGSSTVCYFFFKEQLQNTEKQALCALLHQLFSQKPELIRHAMPEYRRNGSQLVNVTSALWDILWNATNDPDAGSLVFVLDALDECNDEERADLIESLNRTFSNNSQSPGKSKFLLTTRPYSEIISRFDGLLDKFPHIHIPGESQSSMISEEVNRAIGHKVEQLTKLSTKNKQYLKERLLAVENRTYLWVSLVIEFIRTRRIRNTKDGVSNALNNLPMSVYEAYESILSKSDRGDDVFVVKALNLVLAAVNPLSLTEMNVAMGMNASTKSMDELDLEDDKDFKASLRDMCGLFISICDDKVYFIHQTARDFLLKKQPEPLKSGRSYWNGTLSLQRAHLDLAESCIFYLDSDAALKNREFSQYATRNWIHHLRESQKEPQGEFMSSVLNICDPNSNVHARWPALMGDLTPICNKNALWTAVCLQLGNVVKCLAKRKDVDFEAKHFGECTPLAYAAQEGYEDIVRILLESGRVRVNVRAAHRQTPLILALKKEKAGVATQLLNTRGVDLNARDESGRSALSWAAMRGYVDVVQFLLTSENVDTNTTDRNGKTPLFWAVLQDEVLVVKFLLQSPEVDPNIKDRRGRTPLSWATENGQGAIIELLLD</sequence>
<evidence type="ECO:0000313" key="6">
    <source>
        <dbReference type="EMBL" id="PLB50853.1"/>
    </source>
</evidence>
<feature type="repeat" description="ANK" evidence="2">
    <location>
        <begin position="812"/>
        <end position="836"/>
    </location>
</feature>
<feature type="repeat" description="ANK" evidence="2">
    <location>
        <begin position="948"/>
        <end position="970"/>
    </location>
</feature>
<dbReference type="PROSITE" id="PS50297">
    <property type="entry name" value="ANK_REP_REGION"/>
    <property type="match status" value="2"/>
</dbReference>
<dbReference type="Proteomes" id="UP000234275">
    <property type="component" value="Unassembled WGS sequence"/>
</dbReference>
<dbReference type="RefSeq" id="XP_024706155.1">
    <property type="nucleotide sequence ID" value="XM_024843289.1"/>
</dbReference>
<feature type="domain" description="NWD NACHT-NTPase N-terminal" evidence="3">
    <location>
        <begin position="8"/>
        <end position="233"/>
    </location>
</feature>
<organism evidence="6 7">
    <name type="scientific">Aspergillus steynii IBT 23096</name>
    <dbReference type="NCBI Taxonomy" id="1392250"/>
    <lineage>
        <taxon>Eukaryota</taxon>
        <taxon>Fungi</taxon>
        <taxon>Dikarya</taxon>
        <taxon>Ascomycota</taxon>
        <taxon>Pezizomycotina</taxon>
        <taxon>Eurotiomycetes</taxon>
        <taxon>Eurotiomycetidae</taxon>
        <taxon>Eurotiales</taxon>
        <taxon>Aspergillaceae</taxon>
        <taxon>Aspergillus</taxon>
        <taxon>Aspergillus subgen. Circumdati</taxon>
    </lineage>
</organism>
<dbReference type="Pfam" id="PF24883">
    <property type="entry name" value="NPHP3_N"/>
    <property type="match status" value="1"/>
</dbReference>
<dbReference type="Pfam" id="PF23239">
    <property type="entry name" value="DUF7069"/>
    <property type="match status" value="1"/>
</dbReference>
<dbReference type="InterPro" id="IPR031359">
    <property type="entry name" value="NACHT_N"/>
</dbReference>
<dbReference type="AlphaFoldDB" id="A0A2I2GDA6"/>
<comment type="caution">
    <text evidence="6">The sequence shown here is derived from an EMBL/GenBank/DDBJ whole genome shotgun (WGS) entry which is preliminary data.</text>
</comment>